<dbReference type="EMBL" id="UINC01059111">
    <property type="protein sequence ID" value="SVB82147.1"/>
    <property type="molecule type" value="Genomic_DNA"/>
</dbReference>
<name>A0A382H5F0_9ZZZZ</name>
<dbReference type="SUPFAM" id="SSF101960">
    <property type="entry name" value="Stabilizer of iron transporter SufD"/>
    <property type="match status" value="1"/>
</dbReference>
<dbReference type="PANTHER" id="PTHR43575">
    <property type="entry name" value="PROTEIN ABCI7, CHLOROPLASTIC"/>
    <property type="match status" value="1"/>
</dbReference>
<dbReference type="Pfam" id="PF01458">
    <property type="entry name" value="SUFBD_core"/>
    <property type="match status" value="1"/>
</dbReference>
<dbReference type="InterPro" id="IPR000825">
    <property type="entry name" value="SUF_FeS_clus_asmbl_SufBD_core"/>
</dbReference>
<evidence type="ECO:0000313" key="2">
    <source>
        <dbReference type="EMBL" id="SVB82147.1"/>
    </source>
</evidence>
<dbReference type="InterPro" id="IPR037284">
    <property type="entry name" value="SUF_FeS_clus_asmbl_SufBD_sf"/>
</dbReference>
<accession>A0A382H5F0</accession>
<organism evidence="2">
    <name type="scientific">marine metagenome</name>
    <dbReference type="NCBI Taxonomy" id="408172"/>
    <lineage>
        <taxon>unclassified sequences</taxon>
        <taxon>metagenomes</taxon>
        <taxon>ecological metagenomes</taxon>
    </lineage>
</organism>
<dbReference type="GO" id="GO:0016226">
    <property type="term" value="P:iron-sulfur cluster assembly"/>
    <property type="evidence" value="ECO:0007669"/>
    <property type="project" value="InterPro"/>
</dbReference>
<sequence>TAVFSGDIVVEKGAQKSIADQKDLNLLLSKGVEIDTKPSLEIFADDVQCSHGATAGHIDLNSLFYLQSRGLDFNTAKSMLIRGFADEMIVEFEPTELFEFISGLVDDIIPTLQSQSDTIGTT</sequence>
<dbReference type="PANTHER" id="PTHR43575:SF1">
    <property type="entry name" value="PROTEIN ABCI7, CHLOROPLASTIC"/>
    <property type="match status" value="1"/>
</dbReference>
<dbReference type="InterPro" id="IPR055346">
    <property type="entry name" value="Fe-S_cluster_assembly_SufBD"/>
</dbReference>
<protein>
    <recommendedName>
        <fullName evidence="1">SUF system FeS cluster assembly SufBD core domain-containing protein</fullName>
    </recommendedName>
</protein>
<evidence type="ECO:0000259" key="1">
    <source>
        <dbReference type="Pfam" id="PF01458"/>
    </source>
</evidence>
<reference evidence="2" key="1">
    <citation type="submission" date="2018-05" db="EMBL/GenBank/DDBJ databases">
        <authorList>
            <person name="Lanie J.A."/>
            <person name="Ng W.-L."/>
            <person name="Kazmierczak K.M."/>
            <person name="Andrzejewski T.M."/>
            <person name="Davidsen T.M."/>
            <person name="Wayne K.J."/>
            <person name="Tettelin H."/>
            <person name="Glass J.I."/>
            <person name="Rusch D."/>
            <person name="Podicherti R."/>
            <person name="Tsui H.-C.T."/>
            <person name="Winkler M.E."/>
        </authorList>
    </citation>
    <scope>NUCLEOTIDE SEQUENCE</scope>
</reference>
<proteinExistence type="predicted"/>
<dbReference type="AlphaFoldDB" id="A0A382H5F0"/>
<feature type="domain" description="SUF system FeS cluster assembly SufBD core" evidence="1">
    <location>
        <begin position="2"/>
        <end position="84"/>
    </location>
</feature>
<gene>
    <name evidence="2" type="ORF">METZ01_LOCUS235001</name>
</gene>
<feature type="non-terminal residue" evidence="2">
    <location>
        <position position="1"/>
    </location>
</feature>